<keyword evidence="3" id="KW-1185">Reference proteome</keyword>
<organism evidence="2 3">
    <name type="scientific">Sclerotinia nivalis</name>
    <dbReference type="NCBI Taxonomy" id="352851"/>
    <lineage>
        <taxon>Eukaryota</taxon>
        <taxon>Fungi</taxon>
        <taxon>Dikarya</taxon>
        <taxon>Ascomycota</taxon>
        <taxon>Pezizomycotina</taxon>
        <taxon>Leotiomycetes</taxon>
        <taxon>Helotiales</taxon>
        <taxon>Sclerotiniaceae</taxon>
        <taxon>Sclerotinia</taxon>
    </lineage>
</organism>
<accession>A0A9X0DH72</accession>
<name>A0A9X0DH72_9HELO</name>
<evidence type="ECO:0000313" key="3">
    <source>
        <dbReference type="Proteomes" id="UP001152300"/>
    </source>
</evidence>
<protein>
    <submittedName>
        <fullName evidence="2">Uncharacterized protein</fullName>
    </submittedName>
</protein>
<evidence type="ECO:0000256" key="1">
    <source>
        <dbReference type="SAM" id="MobiDB-lite"/>
    </source>
</evidence>
<proteinExistence type="predicted"/>
<comment type="caution">
    <text evidence="2">The sequence shown here is derived from an EMBL/GenBank/DDBJ whole genome shotgun (WGS) entry which is preliminary data.</text>
</comment>
<dbReference type="AlphaFoldDB" id="A0A9X0DH72"/>
<feature type="region of interest" description="Disordered" evidence="1">
    <location>
        <begin position="76"/>
        <end position="98"/>
    </location>
</feature>
<dbReference type="EMBL" id="JAPEIS010000010">
    <property type="protein sequence ID" value="KAJ8062370.1"/>
    <property type="molecule type" value="Genomic_DNA"/>
</dbReference>
<gene>
    <name evidence="2" type="ORF">OCU04_008914</name>
</gene>
<evidence type="ECO:0000313" key="2">
    <source>
        <dbReference type="EMBL" id="KAJ8062370.1"/>
    </source>
</evidence>
<sequence>MNKWCSFVAVLSSDQEILDKKAFPPNLPDANSTSIIIPWPRPLKSPETKSDPTSTVTAAINAIRPNMDRRAMWSRPRGVLLPPDPSDPSASPRFQPSRARILRTTAKTTCVSSFSKF</sequence>
<reference evidence="2" key="1">
    <citation type="submission" date="2022-11" db="EMBL/GenBank/DDBJ databases">
        <title>Genome Resource of Sclerotinia nivalis Strain SnTB1, a Plant Pathogen Isolated from American Ginseng.</title>
        <authorList>
            <person name="Fan S."/>
        </authorList>
    </citation>
    <scope>NUCLEOTIDE SEQUENCE</scope>
    <source>
        <strain evidence="2">SnTB1</strain>
    </source>
</reference>
<feature type="region of interest" description="Disordered" evidence="1">
    <location>
        <begin position="34"/>
        <end position="55"/>
    </location>
</feature>
<dbReference type="Proteomes" id="UP001152300">
    <property type="component" value="Unassembled WGS sequence"/>
</dbReference>